<reference evidence="2 3" key="1">
    <citation type="journal article" date="2024" name="Chem. Sci.">
        <title>Discovery of megapolipeptins by genome mining of a Burkholderiales bacteria collection.</title>
        <authorList>
            <person name="Paulo B.S."/>
            <person name="Recchia M.J.J."/>
            <person name="Lee S."/>
            <person name="Fergusson C.H."/>
            <person name="Romanowski S.B."/>
            <person name="Hernandez A."/>
            <person name="Krull N."/>
            <person name="Liu D.Y."/>
            <person name="Cavanagh H."/>
            <person name="Bos A."/>
            <person name="Gray C.A."/>
            <person name="Murphy B.T."/>
            <person name="Linington R.G."/>
            <person name="Eustaquio A.S."/>
        </authorList>
    </citation>
    <scope>NUCLEOTIDE SEQUENCE [LARGE SCALE GENOMIC DNA]</scope>
    <source>
        <strain evidence="2 3">RL17-379-BIB-C</strain>
    </source>
</reference>
<dbReference type="InterPro" id="IPR025421">
    <property type="entry name" value="DUF4148"/>
</dbReference>
<accession>A0ABW9CAZ3</accession>
<gene>
    <name evidence="2" type="ORF">PQR00_33580</name>
</gene>
<proteinExistence type="predicted"/>
<protein>
    <submittedName>
        <fullName evidence="2">DUF4148 domain-containing protein</fullName>
    </submittedName>
</protein>
<evidence type="ECO:0000313" key="3">
    <source>
        <dbReference type="Proteomes" id="UP001629288"/>
    </source>
</evidence>
<keyword evidence="3" id="KW-1185">Reference proteome</keyword>
<name>A0ABW9CAZ3_9BURK</name>
<sequence length="101" mass="10333">MKSLTYAIIAATVIAAPVASFAQSDSPVTRAEVRAELRQLEQAGYHVGDGDQASYPTNIQAAEARVAAQNGASAYGGTVSGTATSGPPASKNDLKSLYFGQ</sequence>
<keyword evidence="1" id="KW-0732">Signal</keyword>
<dbReference type="Proteomes" id="UP001629288">
    <property type="component" value="Unassembled WGS sequence"/>
</dbReference>
<evidence type="ECO:0000313" key="2">
    <source>
        <dbReference type="EMBL" id="MFM0448518.1"/>
    </source>
</evidence>
<feature type="chain" id="PRO_5047385639" evidence="1">
    <location>
        <begin position="23"/>
        <end position="101"/>
    </location>
</feature>
<organism evidence="2 3">
    <name type="scientific">Paraburkholderia strydomiana</name>
    <dbReference type="NCBI Taxonomy" id="1245417"/>
    <lineage>
        <taxon>Bacteria</taxon>
        <taxon>Pseudomonadati</taxon>
        <taxon>Pseudomonadota</taxon>
        <taxon>Betaproteobacteria</taxon>
        <taxon>Burkholderiales</taxon>
        <taxon>Burkholderiaceae</taxon>
        <taxon>Paraburkholderia</taxon>
    </lineage>
</organism>
<dbReference type="EMBL" id="JAQQDH010000024">
    <property type="protein sequence ID" value="MFM0448518.1"/>
    <property type="molecule type" value="Genomic_DNA"/>
</dbReference>
<dbReference type="Pfam" id="PF13663">
    <property type="entry name" value="DUF4148"/>
    <property type="match status" value="1"/>
</dbReference>
<evidence type="ECO:0000256" key="1">
    <source>
        <dbReference type="SAM" id="SignalP"/>
    </source>
</evidence>
<feature type="signal peptide" evidence="1">
    <location>
        <begin position="1"/>
        <end position="22"/>
    </location>
</feature>
<dbReference type="RefSeq" id="WP_408131792.1">
    <property type="nucleotide sequence ID" value="NZ_JAQQDD010000073.1"/>
</dbReference>
<comment type="caution">
    <text evidence="2">The sequence shown here is derived from an EMBL/GenBank/DDBJ whole genome shotgun (WGS) entry which is preliminary data.</text>
</comment>